<proteinExistence type="predicted"/>
<sequence>MEDLFTASKSAVNLLGVISMSKGPHQWRLPLTVYQPRGKKNKRSNHSRSKGELLVLLFSSKFLIPSVSNVSQKKVLTYRS</sequence>
<dbReference type="Proteomes" id="UP001177021">
    <property type="component" value="Unassembled WGS sequence"/>
</dbReference>
<keyword evidence="2" id="KW-1185">Reference proteome</keyword>
<organism evidence="1 2">
    <name type="scientific">Trifolium pratense</name>
    <name type="common">Red clover</name>
    <dbReference type="NCBI Taxonomy" id="57577"/>
    <lineage>
        <taxon>Eukaryota</taxon>
        <taxon>Viridiplantae</taxon>
        <taxon>Streptophyta</taxon>
        <taxon>Embryophyta</taxon>
        <taxon>Tracheophyta</taxon>
        <taxon>Spermatophyta</taxon>
        <taxon>Magnoliopsida</taxon>
        <taxon>eudicotyledons</taxon>
        <taxon>Gunneridae</taxon>
        <taxon>Pentapetalae</taxon>
        <taxon>rosids</taxon>
        <taxon>fabids</taxon>
        <taxon>Fabales</taxon>
        <taxon>Fabaceae</taxon>
        <taxon>Papilionoideae</taxon>
        <taxon>50 kb inversion clade</taxon>
        <taxon>NPAAA clade</taxon>
        <taxon>Hologalegina</taxon>
        <taxon>IRL clade</taxon>
        <taxon>Trifolieae</taxon>
        <taxon>Trifolium</taxon>
    </lineage>
</organism>
<evidence type="ECO:0000313" key="2">
    <source>
        <dbReference type="Proteomes" id="UP001177021"/>
    </source>
</evidence>
<protein>
    <submittedName>
        <fullName evidence="1">Uncharacterized protein</fullName>
    </submittedName>
</protein>
<name>A0ACB0JPP5_TRIPR</name>
<comment type="caution">
    <text evidence="1">The sequence shown here is derived from an EMBL/GenBank/DDBJ whole genome shotgun (WGS) entry which is preliminary data.</text>
</comment>
<dbReference type="EMBL" id="CASHSV030000098">
    <property type="protein sequence ID" value="CAJ2645683.1"/>
    <property type="molecule type" value="Genomic_DNA"/>
</dbReference>
<reference evidence="1" key="1">
    <citation type="submission" date="2023-10" db="EMBL/GenBank/DDBJ databases">
        <authorList>
            <person name="Rodriguez Cubillos JULIANA M."/>
            <person name="De Vega J."/>
        </authorList>
    </citation>
    <scope>NUCLEOTIDE SEQUENCE</scope>
</reference>
<accession>A0ACB0JPP5</accession>
<gene>
    <name evidence="1" type="ORF">MILVUS5_LOCUS14536</name>
</gene>
<evidence type="ECO:0000313" key="1">
    <source>
        <dbReference type="EMBL" id="CAJ2645683.1"/>
    </source>
</evidence>